<dbReference type="PANTHER" id="PTHR43639:SF1">
    <property type="entry name" value="SHORT-CHAIN DEHYDROGENASE_REDUCTASE FAMILY PROTEIN"/>
    <property type="match status" value="1"/>
</dbReference>
<dbReference type="InterPro" id="IPR036291">
    <property type="entry name" value="NAD(P)-bd_dom_sf"/>
</dbReference>
<dbReference type="InterPro" id="IPR002347">
    <property type="entry name" value="SDR_fam"/>
</dbReference>
<reference evidence="3 4" key="1">
    <citation type="submission" date="2019-02" db="EMBL/GenBank/DDBJ databases">
        <title>Investigation of anaerobic lignin degradation for improved lignocellulosic biofuels.</title>
        <authorList>
            <person name="Deangelis K."/>
        </authorList>
    </citation>
    <scope>NUCLEOTIDE SEQUENCE [LARGE SCALE GENOMIC DNA]</scope>
    <source>
        <strain evidence="3 4">159R</strain>
    </source>
</reference>
<dbReference type="RefSeq" id="WP_132923949.1">
    <property type="nucleotide sequence ID" value="NZ_SJOI01000001.1"/>
</dbReference>
<keyword evidence="4" id="KW-1185">Reference proteome</keyword>
<keyword evidence="2" id="KW-0560">Oxidoreductase</keyword>
<dbReference type="Proteomes" id="UP000294555">
    <property type="component" value="Unassembled WGS sequence"/>
</dbReference>
<protein>
    <submittedName>
        <fullName evidence="3">NAD(P)-dependent dehydrogenase (Short-subunit alcohol dehydrogenase family)</fullName>
    </submittedName>
</protein>
<dbReference type="AlphaFoldDB" id="A0A4R1NCG2"/>
<gene>
    <name evidence="3" type="ORF">EZJ58_3398</name>
</gene>
<dbReference type="OrthoDB" id="9787298at2"/>
<comment type="caution">
    <text evidence="3">The sequence shown here is derived from an EMBL/GenBank/DDBJ whole genome shotgun (WGS) entry which is preliminary data.</text>
</comment>
<evidence type="ECO:0000313" key="3">
    <source>
        <dbReference type="EMBL" id="TCL05224.1"/>
    </source>
</evidence>
<sequence>MELGLAGKTVLVTGGSKGIGLAVARAFIREGARVGIVSRDGGNLEQARKVLEEEEGAVIAVARADLSQSEQAEAAVAAITQRLGSIDILVNSAGAARRNPPESLDSAAWHAALDAKYFTYIHTQDAVLKRWVDKARSAGTDQAGGAPSRQLGAIVNIVGTGGRVPHPSHVAGGAANAALLLSTLGLASHYARYGIRLNVVNPGYTLTERMDQTVAQEALRLGVSREKALEGLSAELPLRRFGEPDEIANVVLFLASERASYVVGALISVDGGQHPII</sequence>
<dbReference type="PANTHER" id="PTHR43639">
    <property type="entry name" value="OXIDOREDUCTASE, SHORT-CHAIN DEHYDROGENASE/REDUCTASE FAMILY (AFU_ORTHOLOGUE AFUA_5G02870)"/>
    <property type="match status" value="1"/>
</dbReference>
<dbReference type="FunFam" id="3.40.50.720:FF:000084">
    <property type="entry name" value="Short-chain dehydrogenase reductase"/>
    <property type="match status" value="1"/>
</dbReference>
<dbReference type="EMBL" id="SJOI01000001">
    <property type="protein sequence ID" value="TCL05224.1"/>
    <property type="molecule type" value="Genomic_DNA"/>
</dbReference>
<evidence type="ECO:0000313" key="4">
    <source>
        <dbReference type="Proteomes" id="UP000294555"/>
    </source>
</evidence>
<organism evidence="3 4">
    <name type="scientific">Sodalis ligni</name>
    <dbReference type="NCBI Taxonomy" id="2697027"/>
    <lineage>
        <taxon>Bacteria</taxon>
        <taxon>Pseudomonadati</taxon>
        <taxon>Pseudomonadota</taxon>
        <taxon>Gammaproteobacteria</taxon>
        <taxon>Enterobacterales</taxon>
        <taxon>Bruguierivoracaceae</taxon>
        <taxon>Sodalis</taxon>
    </lineage>
</organism>
<evidence type="ECO:0000256" key="1">
    <source>
        <dbReference type="ARBA" id="ARBA00006484"/>
    </source>
</evidence>
<name>A0A4R1NCG2_9GAMM</name>
<accession>A0A4R1NCG2</accession>
<dbReference type="GO" id="GO:0016491">
    <property type="term" value="F:oxidoreductase activity"/>
    <property type="evidence" value="ECO:0007669"/>
    <property type="project" value="UniProtKB-KW"/>
</dbReference>
<dbReference type="PRINTS" id="PR00081">
    <property type="entry name" value="GDHRDH"/>
</dbReference>
<evidence type="ECO:0000256" key="2">
    <source>
        <dbReference type="ARBA" id="ARBA00023002"/>
    </source>
</evidence>
<proteinExistence type="inferred from homology"/>
<comment type="similarity">
    <text evidence="1">Belongs to the short-chain dehydrogenases/reductases (SDR) family.</text>
</comment>
<dbReference type="Gene3D" id="3.40.50.720">
    <property type="entry name" value="NAD(P)-binding Rossmann-like Domain"/>
    <property type="match status" value="1"/>
</dbReference>
<dbReference type="SUPFAM" id="SSF51735">
    <property type="entry name" value="NAD(P)-binding Rossmann-fold domains"/>
    <property type="match status" value="1"/>
</dbReference>
<dbReference type="Pfam" id="PF13561">
    <property type="entry name" value="adh_short_C2"/>
    <property type="match status" value="1"/>
</dbReference>